<evidence type="ECO:0000313" key="2">
    <source>
        <dbReference type="EMBL" id="RPB14208.1"/>
    </source>
</evidence>
<proteinExistence type="predicted"/>
<feature type="transmembrane region" description="Helical" evidence="1">
    <location>
        <begin position="282"/>
        <end position="301"/>
    </location>
</feature>
<dbReference type="Proteomes" id="UP000277580">
    <property type="component" value="Unassembled WGS sequence"/>
</dbReference>
<dbReference type="OrthoDB" id="3945378at2759"/>
<keyword evidence="1" id="KW-0812">Transmembrane</keyword>
<reference evidence="2 3" key="1">
    <citation type="journal article" date="2018" name="Nat. Ecol. Evol.">
        <title>Pezizomycetes genomes reveal the molecular basis of ectomycorrhizal truffle lifestyle.</title>
        <authorList>
            <person name="Murat C."/>
            <person name="Payen T."/>
            <person name="Noel B."/>
            <person name="Kuo A."/>
            <person name="Morin E."/>
            <person name="Chen J."/>
            <person name="Kohler A."/>
            <person name="Krizsan K."/>
            <person name="Balestrini R."/>
            <person name="Da Silva C."/>
            <person name="Montanini B."/>
            <person name="Hainaut M."/>
            <person name="Levati E."/>
            <person name="Barry K.W."/>
            <person name="Belfiori B."/>
            <person name="Cichocki N."/>
            <person name="Clum A."/>
            <person name="Dockter R.B."/>
            <person name="Fauchery L."/>
            <person name="Guy J."/>
            <person name="Iotti M."/>
            <person name="Le Tacon F."/>
            <person name="Lindquist E.A."/>
            <person name="Lipzen A."/>
            <person name="Malagnac F."/>
            <person name="Mello A."/>
            <person name="Molinier V."/>
            <person name="Miyauchi S."/>
            <person name="Poulain J."/>
            <person name="Riccioni C."/>
            <person name="Rubini A."/>
            <person name="Sitrit Y."/>
            <person name="Splivallo R."/>
            <person name="Traeger S."/>
            <person name="Wang M."/>
            <person name="Zifcakova L."/>
            <person name="Wipf D."/>
            <person name="Zambonelli A."/>
            <person name="Paolocci F."/>
            <person name="Nowrousian M."/>
            <person name="Ottonello S."/>
            <person name="Baldrian P."/>
            <person name="Spatafora J.W."/>
            <person name="Henrissat B."/>
            <person name="Nagy L.G."/>
            <person name="Aury J.M."/>
            <person name="Wincker P."/>
            <person name="Grigoriev I.V."/>
            <person name="Bonfante P."/>
            <person name="Martin F.M."/>
        </authorList>
    </citation>
    <scope>NUCLEOTIDE SEQUENCE [LARGE SCALE GENOMIC DNA]</scope>
    <source>
        <strain evidence="2 3">CCBAS932</strain>
    </source>
</reference>
<dbReference type="InParanoid" id="A0A3N4KXJ1"/>
<feature type="transmembrane region" description="Helical" evidence="1">
    <location>
        <begin position="151"/>
        <end position="170"/>
    </location>
</feature>
<feature type="transmembrane region" description="Helical" evidence="1">
    <location>
        <begin position="121"/>
        <end position="139"/>
    </location>
</feature>
<gene>
    <name evidence="2" type="ORF">P167DRAFT_534441</name>
</gene>
<evidence type="ECO:0000256" key="1">
    <source>
        <dbReference type="SAM" id="Phobius"/>
    </source>
</evidence>
<accession>A0A3N4KXJ1</accession>
<evidence type="ECO:0000313" key="3">
    <source>
        <dbReference type="Proteomes" id="UP000277580"/>
    </source>
</evidence>
<organism evidence="2 3">
    <name type="scientific">Morchella conica CCBAS932</name>
    <dbReference type="NCBI Taxonomy" id="1392247"/>
    <lineage>
        <taxon>Eukaryota</taxon>
        <taxon>Fungi</taxon>
        <taxon>Dikarya</taxon>
        <taxon>Ascomycota</taxon>
        <taxon>Pezizomycotina</taxon>
        <taxon>Pezizomycetes</taxon>
        <taxon>Pezizales</taxon>
        <taxon>Morchellaceae</taxon>
        <taxon>Morchella</taxon>
    </lineage>
</organism>
<dbReference type="AlphaFoldDB" id="A0A3N4KXJ1"/>
<keyword evidence="1" id="KW-1133">Transmembrane helix</keyword>
<dbReference type="EMBL" id="ML119119">
    <property type="protein sequence ID" value="RPB14208.1"/>
    <property type="molecule type" value="Genomic_DNA"/>
</dbReference>
<keyword evidence="3" id="KW-1185">Reference proteome</keyword>
<feature type="transmembrane region" description="Helical" evidence="1">
    <location>
        <begin position="313"/>
        <end position="330"/>
    </location>
</feature>
<feature type="transmembrane region" description="Helical" evidence="1">
    <location>
        <begin position="206"/>
        <end position="228"/>
    </location>
</feature>
<feature type="transmembrane region" description="Helical" evidence="1">
    <location>
        <begin position="14"/>
        <end position="32"/>
    </location>
</feature>
<name>A0A3N4KXJ1_9PEZI</name>
<feature type="transmembrane region" description="Helical" evidence="1">
    <location>
        <begin position="91"/>
        <end position="109"/>
    </location>
</feature>
<dbReference type="STRING" id="1392247.A0A3N4KXJ1"/>
<protein>
    <submittedName>
        <fullName evidence="2">Uncharacterized protein</fullName>
    </submittedName>
</protein>
<sequence length="346" mass="38993">MATPKSNISRLVRVIPYLLLLSSVAVSASPLLSKAKRQSSSSAKEALEPCRFEGNQDIYGLGIRVGLYAQWLSTYISNWLHNKKLTKMRDINTMFQLAMLAALMAMANTNQDPKPHVIDPFIIIIQVVGSASTITNKATHKSEWKGTSWGGMIRFFVYWAVSCYAVWFWFLGINKFAALPNATCDPIGFAFSKQPLFEGWFRTANKAIACFFAFIYTILFGYSAWNFGPEYLRNTRAKFSTLYHSVPRQAPLEPQSKAEKGIDEIMEVAAESADRLNKWTPAMCIILLFMSVVSVECVIMWNEVHGVNDMFSTGQLIPLVVGLGGLIQVLHKLMNQDNRVHYIHRN</sequence>
<keyword evidence="1" id="KW-0472">Membrane</keyword>